<keyword evidence="2" id="KW-0479">Metal-binding</keyword>
<name>A0AAF3J977_9BILA</name>
<sequence>MSEAEISTFRDFLKQYNVVTEQCFGACINDMTTSSVSDTETRCTTNCLDKFLKMSQRLSARFAEHQMITAEANGATLPK</sequence>
<keyword evidence="8" id="KW-0472">Membrane</keyword>
<feature type="domain" description="Tim10-like" evidence="9">
    <location>
        <begin position="6"/>
        <end position="64"/>
    </location>
</feature>
<keyword evidence="10" id="KW-1185">Reference proteome</keyword>
<protein>
    <recommendedName>
        <fullName evidence="8">Mitochondrial import inner membrane translocase subunit</fullName>
    </recommendedName>
</protein>
<dbReference type="SUPFAM" id="SSF144122">
    <property type="entry name" value="Tim10-like"/>
    <property type="match status" value="1"/>
</dbReference>
<dbReference type="GO" id="GO:0005743">
    <property type="term" value="C:mitochondrial inner membrane"/>
    <property type="evidence" value="ECO:0007669"/>
    <property type="project" value="UniProtKB-SubCell"/>
</dbReference>
<evidence type="ECO:0000256" key="6">
    <source>
        <dbReference type="ARBA" id="ARBA00023128"/>
    </source>
</evidence>
<keyword evidence="6 8" id="KW-0496">Mitochondrion</keyword>
<evidence type="ECO:0000256" key="2">
    <source>
        <dbReference type="ARBA" id="ARBA00022723"/>
    </source>
</evidence>
<dbReference type="InterPro" id="IPR050673">
    <property type="entry name" value="Mito_inner_translocase_sub"/>
</dbReference>
<comment type="subunit">
    <text evidence="8">Heterohexamer.</text>
</comment>
<dbReference type="WBParaSite" id="MBELARI_LOCUS4406">
    <property type="protein sequence ID" value="MBELARI_LOCUS4406"/>
    <property type="gene ID" value="MBELARI_LOCUS4406"/>
</dbReference>
<dbReference type="GO" id="GO:0046872">
    <property type="term" value="F:metal ion binding"/>
    <property type="evidence" value="ECO:0007669"/>
    <property type="project" value="UniProtKB-KW"/>
</dbReference>
<evidence type="ECO:0000313" key="11">
    <source>
        <dbReference type="WBParaSite" id="MBELARI_LOCUS4406"/>
    </source>
</evidence>
<dbReference type="Pfam" id="PF02953">
    <property type="entry name" value="zf-Tim10_DDP"/>
    <property type="match status" value="1"/>
</dbReference>
<dbReference type="Proteomes" id="UP000887575">
    <property type="component" value="Unassembled WGS sequence"/>
</dbReference>
<dbReference type="Gene3D" id="1.10.287.810">
    <property type="entry name" value="Mitochondrial import inner membrane translocase subunit tim13 like domains"/>
    <property type="match status" value="1"/>
</dbReference>
<evidence type="ECO:0000256" key="1">
    <source>
        <dbReference type="ARBA" id="ARBA00022448"/>
    </source>
</evidence>
<keyword evidence="1 8" id="KW-0813">Transport</keyword>
<dbReference type="AlphaFoldDB" id="A0AAF3J977"/>
<evidence type="ECO:0000256" key="3">
    <source>
        <dbReference type="ARBA" id="ARBA00022833"/>
    </source>
</evidence>
<keyword evidence="5 8" id="KW-0811">Translocation</keyword>
<evidence type="ECO:0000259" key="9">
    <source>
        <dbReference type="Pfam" id="PF02953"/>
    </source>
</evidence>
<dbReference type="GO" id="GO:0015031">
    <property type="term" value="P:protein transport"/>
    <property type="evidence" value="ECO:0007669"/>
    <property type="project" value="UniProtKB-KW"/>
</dbReference>
<keyword evidence="8" id="KW-0999">Mitochondrion inner membrane</keyword>
<evidence type="ECO:0000256" key="7">
    <source>
        <dbReference type="ARBA" id="ARBA00023157"/>
    </source>
</evidence>
<dbReference type="InterPro" id="IPR004217">
    <property type="entry name" value="Tim10-like"/>
</dbReference>
<comment type="function">
    <text evidence="8">Mitochondrial intermembrane chaperone that participates in the import and insertion of some multi-pass transmembrane proteins into the mitochondrial inner membrane. Also required for the transfer of beta-barrel precursors from the TOM complex to the sorting and assembly machinery (SAM complex) of the outer membrane. Acts as a chaperone-like protein that protects the hydrophobic precursors from aggregation and guide them through the mitochondrial intermembrane space.</text>
</comment>
<reference evidence="11" key="1">
    <citation type="submission" date="2024-02" db="UniProtKB">
        <authorList>
            <consortium name="WormBaseParasite"/>
        </authorList>
    </citation>
    <scope>IDENTIFICATION</scope>
</reference>
<keyword evidence="3" id="KW-0862">Zinc</keyword>
<accession>A0AAF3J977</accession>
<evidence type="ECO:0000256" key="5">
    <source>
        <dbReference type="ARBA" id="ARBA00023010"/>
    </source>
</evidence>
<organism evidence="10 11">
    <name type="scientific">Mesorhabditis belari</name>
    <dbReference type="NCBI Taxonomy" id="2138241"/>
    <lineage>
        <taxon>Eukaryota</taxon>
        <taxon>Metazoa</taxon>
        <taxon>Ecdysozoa</taxon>
        <taxon>Nematoda</taxon>
        <taxon>Chromadorea</taxon>
        <taxon>Rhabditida</taxon>
        <taxon>Rhabditina</taxon>
        <taxon>Rhabditomorpha</taxon>
        <taxon>Rhabditoidea</taxon>
        <taxon>Rhabditidae</taxon>
        <taxon>Mesorhabditinae</taxon>
        <taxon>Mesorhabditis</taxon>
    </lineage>
</organism>
<evidence type="ECO:0000256" key="8">
    <source>
        <dbReference type="RuleBase" id="RU367043"/>
    </source>
</evidence>
<proteinExistence type="inferred from homology"/>
<evidence type="ECO:0000256" key="4">
    <source>
        <dbReference type="ARBA" id="ARBA00022927"/>
    </source>
</evidence>
<keyword evidence="4 8" id="KW-0653">Protein transport</keyword>
<evidence type="ECO:0000313" key="10">
    <source>
        <dbReference type="Proteomes" id="UP000887575"/>
    </source>
</evidence>
<dbReference type="InterPro" id="IPR035427">
    <property type="entry name" value="Tim10-like_dom_sf"/>
</dbReference>
<comment type="subcellular location">
    <subcellularLocation>
        <location evidence="8">Mitochondrion inner membrane</location>
        <topology evidence="8">Peripheral membrane protein</topology>
        <orientation evidence="8">Intermembrane side</orientation>
    </subcellularLocation>
</comment>
<dbReference type="PANTHER" id="PTHR13172">
    <property type="entry name" value="MITOCHONDRIAL IMPORT INNER MEMBRANE TRANSLOCASE SUBUNIT TIM9B"/>
    <property type="match status" value="1"/>
</dbReference>
<keyword evidence="8" id="KW-0143">Chaperone</keyword>
<comment type="similarity">
    <text evidence="8">Belongs to the small Tim family.</text>
</comment>
<comment type="domain">
    <text evidence="8">The twin CX3C motif contains 4 conserved Cys residues that form 2 disulfide bonds in the mitochondrial intermembrane space.</text>
</comment>
<keyword evidence="7 8" id="KW-1015">Disulfide bond</keyword>